<keyword evidence="3" id="KW-1003">Cell membrane</keyword>
<comment type="caution">
    <text evidence="8">The sequence shown here is derived from an EMBL/GenBank/DDBJ whole genome shotgun (WGS) entry which is preliminary data.</text>
</comment>
<feature type="transmembrane region" description="Helical" evidence="7">
    <location>
        <begin position="40"/>
        <end position="66"/>
    </location>
</feature>
<evidence type="ECO:0000256" key="3">
    <source>
        <dbReference type="ARBA" id="ARBA00022475"/>
    </source>
</evidence>
<evidence type="ECO:0000256" key="4">
    <source>
        <dbReference type="ARBA" id="ARBA00022692"/>
    </source>
</evidence>
<evidence type="ECO:0000313" key="9">
    <source>
        <dbReference type="Proteomes" id="UP000670947"/>
    </source>
</evidence>
<evidence type="ECO:0000256" key="2">
    <source>
        <dbReference type="ARBA" id="ARBA00007430"/>
    </source>
</evidence>
<keyword evidence="5 7" id="KW-1133">Transmembrane helix</keyword>
<feature type="transmembrane region" description="Helical" evidence="7">
    <location>
        <begin position="289"/>
        <end position="305"/>
    </location>
</feature>
<keyword evidence="6 7" id="KW-0472">Membrane</keyword>
<dbReference type="PANTHER" id="PTHR30250">
    <property type="entry name" value="PST FAMILY PREDICTED COLANIC ACID TRANSPORTER"/>
    <property type="match status" value="1"/>
</dbReference>
<name>A0ABS3WHK6_9BACL</name>
<feature type="transmembrane region" description="Helical" evidence="7">
    <location>
        <begin position="416"/>
        <end position="435"/>
    </location>
</feature>
<evidence type="ECO:0000256" key="7">
    <source>
        <dbReference type="SAM" id="Phobius"/>
    </source>
</evidence>
<dbReference type="Pfam" id="PF13440">
    <property type="entry name" value="Polysacc_synt_3"/>
    <property type="match status" value="1"/>
</dbReference>
<keyword evidence="9" id="KW-1185">Reference proteome</keyword>
<feature type="transmembrane region" description="Helical" evidence="7">
    <location>
        <begin position="12"/>
        <end position="34"/>
    </location>
</feature>
<accession>A0ABS3WHK6</accession>
<feature type="transmembrane region" description="Helical" evidence="7">
    <location>
        <begin position="249"/>
        <end position="269"/>
    </location>
</feature>
<keyword evidence="4 7" id="KW-0812">Transmembrane</keyword>
<feature type="transmembrane region" description="Helical" evidence="7">
    <location>
        <begin position="352"/>
        <end position="374"/>
    </location>
</feature>
<dbReference type="Proteomes" id="UP000670947">
    <property type="component" value="Unassembled WGS sequence"/>
</dbReference>
<dbReference type="EMBL" id="JAGGDJ010000040">
    <property type="protein sequence ID" value="MBO7747804.1"/>
    <property type="molecule type" value="Genomic_DNA"/>
</dbReference>
<feature type="transmembrane region" description="Helical" evidence="7">
    <location>
        <begin position="441"/>
        <end position="471"/>
    </location>
</feature>
<evidence type="ECO:0000256" key="1">
    <source>
        <dbReference type="ARBA" id="ARBA00004651"/>
    </source>
</evidence>
<evidence type="ECO:0000256" key="6">
    <source>
        <dbReference type="ARBA" id="ARBA00023136"/>
    </source>
</evidence>
<evidence type="ECO:0000313" key="8">
    <source>
        <dbReference type="EMBL" id="MBO7747804.1"/>
    </source>
</evidence>
<dbReference type="CDD" id="cd13127">
    <property type="entry name" value="MATE_tuaB_like"/>
    <property type="match status" value="1"/>
</dbReference>
<proteinExistence type="inferred from homology"/>
<dbReference type="PANTHER" id="PTHR30250:SF10">
    <property type="entry name" value="LIPOPOLYSACCHARIDE BIOSYNTHESIS PROTEIN WZXC"/>
    <property type="match status" value="1"/>
</dbReference>
<reference evidence="8 9" key="1">
    <citation type="submission" date="2021-03" db="EMBL/GenBank/DDBJ databases">
        <title>Paenibacillus artemisicola MWE-103 whole genome sequence.</title>
        <authorList>
            <person name="Ham Y.J."/>
        </authorList>
    </citation>
    <scope>NUCLEOTIDE SEQUENCE [LARGE SCALE GENOMIC DNA]</scope>
    <source>
        <strain evidence="8 9">MWE-103</strain>
    </source>
</reference>
<feature type="transmembrane region" description="Helical" evidence="7">
    <location>
        <begin position="386"/>
        <end position="404"/>
    </location>
</feature>
<gene>
    <name evidence="8" type="ORF">I8J29_26795</name>
</gene>
<sequence length="487" mass="54507">MNATSLKRAALINFISKYTVVIIQILFTSVLARLLTPEDFGIVAVTTVFTTFFLMIADMGIGAAIIQNKSLTKQDVNHIFTFTIYFAVILAVTFALFSVPLSYVYGNSVYITIGAVLSVSLFFNALNIVPNALLLKDKRFAALGVRSIIVSIAAAALTIVLAVAGYKYYAIVYNSVFMAFFTFLWNILSVSVRPALKFNKASIIKIKEFSTFQFLFNLVNYFSRNLDALLIGKFLGSVALGYYDKGYRLMLYPLNILTGVITPILLPILSEHQENKDYIYSQYMRIVKLLSLMGAFVSVFCFVSAKEIITIMFGASWLATVPAFKMLALSVWPQMVTSSTGAIFQSLGSTKLLFKTGVINSLITVISICVGIWFKDIRDVALCVSIAYTLHFFIAFFILVRYGFERRYTQFLRQFFPDLLVFVLTFAGLLLSSFVKIDNVIFTALFMVMVAGIAFFVGLVITNQISFLFSLGKSKRKDRIKQEYDPG</sequence>
<dbReference type="RefSeq" id="WP_208850432.1">
    <property type="nucleotide sequence ID" value="NZ_JAGGDJ010000040.1"/>
</dbReference>
<comment type="similarity">
    <text evidence="2">Belongs to the polysaccharide synthase family.</text>
</comment>
<protein>
    <submittedName>
        <fullName evidence="8">Lipopolysaccharide biosynthesis protein</fullName>
    </submittedName>
</protein>
<dbReference type="InterPro" id="IPR050833">
    <property type="entry name" value="Poly_Biosynth_Transport"/>
</dbReference>
<feature type="transmembrane region" description="Helical" evidence="7">
    <location>
        <begin position="311"/>
        <end position="332"/>
    </location>
</feature>
<feature type="transmembrane region" description="Helical" evidence="7">
    <location>
        <begin position="109"/>
        <end position="129"/>
    </location>
</feature>
<evidence type="ECO:0000256" key="5">
    <source>
        <dbReference type="ARBA" id="ARBA00022989"/>
    </source>
</evidence>
<feature type="transmembrane region" description="Helical" evidence="7">
    <location>
        <begin position="141"/>
        <end position="164"/>
    </location>
</feature>
<comment type="subcellular location">
    <subcellularLocation>
        <location evidence="1">Cell membrane</location>
        <topology evidence="1">Multi-pass membrane protein</topology>
    </subcellularLocation>
</comment>
<feature type="transmembrane region" description="Helical" evidence="7">
    <location>
        <begin position="78"/>
        <end position="97"/>
    </location>
</feature>
<feature type="transmembrane region" description="Helical" evidence="7">
    <location>
        <begin position="170"/>
        <end position="188"/>
    </location>
</feature>
<organism evidence="8 9">
    <name type="scientific">Paenibacillus artemisiicola</name>
    <dbReference type="NCBI Taxonomy" id="1172618"/>
    <lineage>
        <taxon>Bacteria</taxon>
        <taxon>Bacillati</taxon>
        <taxon>Bacillota</taxon>
        <taxon>Bacilli</taxon>
        <taxon>Bacillales</taxon>
        <taxon>Paenibacillaceae</taxon>
        <taxon>Paenibacillus</taxon>
    </lineage>
</organism>